<dbReference type="InterPro" id="IPR002018">
    <property type="entry name" value="CarbesteraseB"/>
</dbReference>
<dbReference type="Proteomes" id="UP000094527">
    <property type="component" value="Unassembled WGS sequence"/>
</dbReference>
<name>A0A1D2MWJ0_ORCCI</name>
<dbReference type="InterPro" id="IPR029058">
    <property type="entry name" value="AB_hydrolase_fold"/>
</dbReference>
<feature type="domain" description="Carboxylesterase type B" evidence="6">
    <location>
        <begin position="227"/>
        <end position="591"/>
    </location>
</feature>
<keyword evidence="4" id="KW-0325">Glycoprotein</keyword>
<reference evidence="7 8" key="1">
    <citation type="journal article" date="2016" name="Genome Biol. Evol.">
        <title>Gene Family Evolution Reflects Adaptation to Soil Environmental Stressors in the Genome of the Collembolan Orchesella cincta.</title>
        <authorList>
            <person name="Faddeeva-Vakhrusheva A."/>
            <person name="Derks M.F."/>
            <person name="Anvar S.Y."/>
            <person name="Agamennone V."/>
            <person name="Suring W."/>
            <person name="Smit S."/>
            <person name="van Straalen N.M."/>
            <person name="Roelofs D."/>
        </authorList>
    </citation>
    <scope>NUCLEOTIDE SEQUENCE [LARGE SCALE GENOMIC DNA]</scope>
    <source>
        <tissue evidence="7">Mixed pool</tissue>
    </source>
</reference>
<keyword evidence="3 5" id="KW-0378">Hydrolase</keyword>
<keyword evidence="2" id="KW-0719">Serine esterase</keyword>
<dbReference type="EMBL" id="LJIJ01000443">
    <property type="protein sequence ID" value="ODM97429.1"/>
    <property type="molecule type" value="Genomic_DNA"/>
</dbReference>
<organism evidence="7 8">
    <name type="scientific">Orchesella cincta</name>
    <name type="common">Springtail</name>
    <name type="synonym">Podura cincta</name>
    <dbReference type="NCBI Taxonomy" id="48709"/>
    <lineage>
        <taxon>Eukaryota</taxon>
        <taxon>Metazoa</taxon>
        <taxon>Ecdysozoa</taxon>
        <taxon>Arthropoda</taxon>
        <taxon>Hexapoda</taxon>
        <taxon>Collembola</taxon>
        <taxon>Entomobryomorpha</taxon>
        <taxon>Entomobryoidea</taxon>
        <taxon>Orchesellidae</taxon>
        <taxon>Orchesellinae</taxon>
        <taxon>Orchesella</taxon>
    </lineage>
</organism>
<feature type="signal peptide" evidence="5">
    <location>
        <begin position="1"/>
        <end position="16"/>
    </location>
</feature>
<dbReference type="InterPro" id="IPR050309">
    <property type="entry name" value="Type-B_Carboxylest/Lipase"/>
</dbReference>
<comment type="caution">
    <text evidence="7">The sequence shown here is derived from an EMBL/GenBank/DDBJ whole genome shotgun (WGS) entry which is preliminary data.</text>
</comment>
<dbReference type="PROSITE" id="PS00122">
    <property type="entry name" value="CARBOXYLESTERASE_B_1"/>
    <property type="match status" value="1"/>
</dbReference>
<evidence type="ECO:0000313" key="7">
    <source>
        <dbReference type="EMBL" id="ODM97429.1"/>
    </source>
</evidence>
<dbReference type="OrthoDB" id="6110768at2759"/>
<feature type="chain" id="PRO_5008811352" description="Carboxylic ester hydrolase" evidence="5">
    <location>
        <begin position="17"/>
        <end position="628"/>
    </location>
</feature>
<dbReference type="GO" id="GO:0052689">
    <property type="term" value="F:carboxylic ester hydrolase activity"/>
    <property type="evidence" value="ECO:0007669"/>
    <property type="project" value="UniProtKB-KW"/>
</dbReference>
<sequence>MLFATTFLLQLACAWFECELGFMAPYFFTRSDNSRLLVQNLLGNRQTRTEIQNRQDPLVRTKLGLIEGRRMKLSDTREIYSFTGVPYGESTAKYRFRPPVPKAPWRGVIKAKYPSPFCIQSNVMTFGQIRGEEEGCLSLDIFTPKIPDNANSSLLPVLMWIAAGANQYGKSRSYGPRYMLQEDVVFIPINVRCGIFGFLSTGDEFAPGESYIRHYFPIKHFVYESVTNTQVFLGNWALKDQALAVQFVHDHVSAFGGDPDRIVLGGMSSGGYAAHSMLFSNYAAKHYLSGIVSISGSTLANHGLDGVGRVRRASDMIAKEVGCPTSQQGQSKKMVECLRNMDPFILQSKLGTLYRSAPPGSLMLGPTLEPDVPSAFITELPEEQYKKGKVLPIPLIMTRTDSEDRTVFLAFRYTAFPLLSMRWSSWAPKLFQLFLRSSTRKATVEESQQSLLKVTEFYFNKSTPPNFFRNADFVQFTNLMDDGMYNAPMWKAIELHQKIAPCYAYINKQNTFSINPTINALTSFTELGGTHGSEYVYFFNNSRTLPPLPIGSDVEKASKKLINMLVNFAAYGAPLYRMKTGELIDAWKPVDDIRNPIALEVGLINEIKMIQDPIALSNRLKIWDKLKF</sequence>
<evidence type="ECO:0000256" key="2">
    <source>
        <dbReference type="ARBA" id="ARBA00022487"/>
    </source>
</evidence>
<evidence type="ECO:0000313" key="8">
    <source>
        <dbReference type="Proteomes" id="UP000094527"/>
    </source>
</evidence>
<dbReference type="PANTHER" id="PTHR11559">
    <property type="entry name" value="CARBOXYLESTERASE"/>
    <property type="match status" value="1"/>
</dbReference>
<accession>A0A1D2MWJ0</accession>
<feature type="domain" description="Carboxylesterase type B" evidence="6">
    <location>
        <begin position="55"/>
        <end position="208"/>
    </location>
</feature>
<evidence type="ECO:0000256" key="5">
    <source>
        <dbReference type="RuleBase" id="RU361235"/>
    </source>
</evidence>
<dbReference type="Pfam" id="PF00135">
    <property type="entry name" value="COesterase"/>
    <property type="match status" value="2"/>
</dbReference>
<dbReference type="Gene3D" id="3.40.50.1820">
    <property type="entry name" value="alpha/beta hydrolase"/>
    <property type="match status" value="1"/>
</dbReference>
<protein>
    <recommendedName>
        <fullName evidence="5">Carboxylic ester hydrolase</fullName>
        <ecNumber evidence="5">3.1.1.-</ecNumber>
    </recommendedName>
</protein>
<comment type="similarity">
    <text evidence="1 5">Belongs to the type-B carboxylesterase/lipase family.</text>
</comment>
<dbReference type="STRING" id="48709.A0A1D2MWJ0"/>
<evidence type="ECO:0000256" key="3">
    <source>
        <dbReference type="ARBA" id="ARBA00022801"/>
    </source>
</evidence>
<evidence type="ECO:0000259" key="6">
    <source>
        <dbReference type="Pfam" id="PF00135"/>
    </source>
</evidence>
<evidence type="ECO:0000256" key="4">
    <source>
        <dbReference type="ARBA" id="ARBA00023180"/>
    </source>
</evidence>
<evidence type="ECO:0000256" key="1">
    <source>
        <dbReference type="ARBA" id="ARBA00005964"/>
    </source>
</evidence>
<dbReference type="InterPro" id="IPR019826">
    <property type="entry name" value="Carboxylesterase_B_AS"/>
</dbReference>
<dbReference type="EC" id="3.1.1.-" evidence="5"/>
<proteinExistence type="inferred from homology"/>
<keyword evidence="8" id="KW-1185">Reference proteome</keyword>
<keyword evidence="5" id="KW-0732">Signal</keyword>
<dbReference type="AlphaFoldDB" id="A0A1D2MWJ0"/>
<gene>
    <name evidence="7" type="ORF">Ocin01_09252</name>
</gene>
<dbReference type="SUPFAM" id="SSF53474">
    <property type="entry name" value="alpha/beta-Hydrolases"/>
    <property type="match status" value="1"/>
</dbReference>